<sequence>MYIIDFLDGATADVAKPRATATPETKNLSPTAFGFFKPTHHFLSLAPFLLSLERFNIGDLIKVFKTFQSQLCQVALEVFWVSLMGFLFHLSAQAAFSFRVSFAFVVRCFFALLVVVSIYVLFVSFDDIFLSFSGRFDRLEGLFNLQCSSLCRFYLFVFGTYLHCQGSQLLNSLSRIIFCERNLHCLWCNILNSLEGLCVCIEGVVVGIEFGCCGSSMLFFKGSYLMPDVIGSYSGILEAVGD</sequence>
<reference evidence="2 3" key="1">
    <citation type="submission" date="2024-01" db="EMBL/GenBank/DDBJ databases">
        <title>The genomes of 5 underutilized Papilionoideae crops provide insights into root nodulation and disease resistanc.</title>
        <authorList>
            <person name="Jiang F."/>
        </authorList>
    </citation>
    <scope>NUCLEOTIDE SEQUENCE [LARGE SCALE GENOMIC DNA]</scope>
    <source>
        <strain evidence="2">DUOXIRENSHENG_FW03</strain>
        <tissue evidence="2">Leaves</tissue>
    </source>
</reference>
<proteinExistence type="predicted"/>
<comment type="caution">
    <text evidence="2">The sequence shown here is derived from an EMBL/GenBank/DDBJ whole genome shotgun (WGS) entry which is preliminary data.</text>
</comment>
<keyword evidence="3" id="KW-1185">Reference proteome</keyword>
<dbReference type="EMBL" id="JAYMYS010000007">
    <property type="protein sequence ID" value="KAK7387181.1"/>
    <property type="molecule type" value="Genomic_DNA"/>
</dbReference>
<dbReference type="AlphaFoldDB" id="A0AAN9XBM9"/>
<keyword evidence="1" id="KW-0812">Transmembrane</keyword>
<evidence type="ECO:0000313" key="2">
    <source>
        <dbReference type="EMBL" id="KAK7387181.1"/>
    </source>
</evidence>
<accession>A0AAN9XBM9</accession>
<evidence type="ECO:0000313" key="3">
    <source>
        <dbReference type="Proteomes" id="UP001386955"/>
    </source>
</evidence>
<protein>
    <submittedName>
        <fullName evidence="2">Uncharacterized protein</fullName>
    </submittedName>
</protein>
<name>A0AAN9XBM9_PSOTE</name>
<keyword evidence="1" id="KW-0472">Membrane</keyword>
<gene>
    <name evidence="2" type="ORF">VNO78_27754</name>
</gene>
<keyword evidence="1" id="KW-1133">Transmembrane helix</keyword>
<organism evidence="2 3">
    <name type="scientific">Psophocarpus tetragonolobus</name>
    <name type="common">Winged bean</name>
    <name type="synonym">Dolichos tetragonolobus</name>
    <dbReference type="NCBI Taxonomy" id="3891"/>
    <lineage>
        <taxon>Eukaryota</taxon>
        <taxon>Viridiplantae</taxon>
        <taxon>Streptophyta</taxon>
        <taxon>Embryophyta</taxon>
        <taxon>Tracheophyta</taxon>
        <taxon>Spermatophyta</taxon>
        <taxon>Magnoliopsida</taxon>
        <taxon>eudicotyledons</taxon>
        <taxon>Gunneridae</taxon>
        <taxon>Pentapetalae</taxon>
        <taxon>rosids</taxon>
        <taxon>fabids</taxon>
        <taxon>Fabales</taxon>
        <taxon>Fabaceae</taxon>
        <taxon>Papilionoideae</taxon>
        <taxon>50 kb inversion clade</taxon>
        <taxon>NPAAA clade</taxon>
        <taxon>indigoferoid/millettioid clade</taxon>
        <taxon>Phaseoleae</taxon>
        <taxon>Psophocarpus</taxon>
    </lineage>
</organism>
<evidence type="ECO:0000256" key="1">
    <source>
        <dbReference type="SAM" id="Phobius"/>
    </source>
</evidence>
<dbReference type="Proteomes" id="UP001386955">
    <property type="component" value="Unassembled WGS sequence"/>
</dbReference>
<feature type="transmembrane region" description="Helical" evidence="1">
    <location>
        <begin position="74"/>
        <end position="96"/>
    </location>
</feature>
<feature type="transmembrane region" description="Helical" evidence="1">
    <location>
        <begin position="102"/>
        <end position="122"/>
    </location>
</feature>